<accession>A0A0N0XCH9</accession>
<comment type="caution">
    <text evidence="1">The sequence shown here is derived from an EMBL/GenBank/DDBJ whole genome shotgun (WGS) entry which is preliminary data.</text>
</comment>
<name>A0A0N0XCH9_PSESX</name>
<sequence>MGSSLDAIPHRSFMQSANEALQRDDASLMAAIEVAARKKKAEASQ</sequence>
<reference evidence="1 2" key="2">
    <citation type="submission" date="2015-10" db="EMBL/GenBank/DDBJ databases">
        <title>Comparative genomics and high-throughput reverse genetic screens identify a new phytobacterial MAMP and an Arabidopsis receptor required for immune elicitation.</title>
        <authorList>
            <person name="Mott G.A."/>
            <person name="Thakur S."/>
            <person name="Wang P.W."/>
            <person name="Desveaux D."/>
            <person name="Guttman D.S."/>
        </authorList>
    </citation>
    <scope>NUCLEOTIDE SEQUENCE [LARGE SCALE GENOMIC DNA]</scope>
    <source>
        <strain evidence="1 2">0788_9</strain>
    </source>
</reference>
<dbReference type="EMBL" id="LGLN01000035">
    <property type="protein sequence ID" value="KPC32553.1"/>
    <property type="molecule type" value="Genomic_DNA"/>
</dbReference>
<dbReference type="PATRIC" id="fig|81035.3.peg.4884"/>
<proteinExistence type="predicted"/>
<evidence type="ECO:0000313" key="2">
    <source>
        <dbReference type="Proteomes" id="UP000037891"/>
    </source>
</evidence>
<organism evidence="1 2">
    <name type="scientific">Pseudomonas syringae pv. cilantro</name>
    <dbReference type="NCBI Taxonomy" id="81035"/>
    <lineage>
        <taxon>Bacteria</taxon>
        <taxon>Pseudomonadati</taxon>
        <taxon>Pseudomonadota</taxon>
        <taxon>Gammaproteobacteria</taxon>
        <taxon>Pseudomonadales</taxon>
        <taxon>Pseudomonadaceae</taxon>
        <taxon>Pseudomonas</taxon>
        <taxon>Pseudomonas syringae</taxon>
    </lineage>
</organism>
<reference evidence="1 2" key="1">
    <citation type="submission" date="2015-07" db="EMBL/GenBank/DDBJ databases">
        <authorList>
            <person name="Noorani M."/>
        </authorList>
    </citation>
    <scope>NUCLEOTIDE SEQUENCE [LARGE SCALE GENOMIC DNA]</scope>
    <source>
        <strain evidence="1 2">0788_9</strain>
    </source>
</reference>
<dbReference type="Proteomes" id="UP000037891">
    <property type="component" value="Unassembled WGS sequence"/>
</dbReference>
<gene>
    <name evidence="1" type="ORF">ABJ99_4576</name>
</gene>
<protein>
    <submittedName>
        <fullName evidence="1">Uncharacterized protein</fullName>
    </submittedName>
</protein>
<evidence type="ECO:0000313" key="1">
    <source>
        <dbReference type="EMBL" id="KPC32553.1"/>
    </source>
</evidence>
<dbReference type="AlphaFoldDB" id="A0A0N0XCH9"/>